<protein>
    <submittedName>
        <fullName evidence="2">Uncharacterized protein</fullName>
    </submittedName>
</protein>
<dbReference type="Proteomes" id="UP000004095">
    <property type="component" value="Unassembled WGS sequence"/>
</dbReference>
<gene>
    <name evidence="2" type="ORF">M23134_00664</name>
</gene>
<evidence type="ECO:0000313" key="3">
    <source>
        <dbReference type="Proteomes" id="UP000004095"/>
    </source>
</evidence>
<dbReference type="EMBL" id="AAWS01000046">
    <property type="protein sequence ID" value="EAY25566.1"/>
    <property type="molecule type" value="Genomic_DNA"/>
</dbReference>
<dbReference type="RefSeq" id="WP_002702577.1">
    <property type="nucleotide sequence ID" value="NZ_AAWS01000046.1"/>
</dbReference>
<evidence type="ECO:0000313" key="2">
    <source>
        <dbReference type="EMBL" id="EAY25566.1"/>
    </source>
</evidence>
<keyword evidence="3" id="KW-1185">Reference proteome</keyword>
<comment type="caution">
    <text evidence="2">The sequence shown here is derived from an EMBL/GenBank/DDBJ whole genome shotgun (WGS) entry which is preliminary data.</text>
</comment>
<proteinExistence type="predicted"/>
<organism evidence="2 3">
    <name type="scientific">Microscilla marina ATCC 23134</name>
    <dbReference type="NCBI Taxonomy" id="313606"/>
    <lineage>
        <taxon>Bacteria</taxon>
        <taxon>Pseudomonadati</taxon>
        <taxon>Bacteroidota</taxon>
        <taxon>Cytophagia</taxon>
        <taxon>Cytophagales</taxon>
        <taxon>Microscillaceae</taxon>
        <taxon>Microscilla</taxon>
    </lineage>
</organism>
<sequence>MAKKKKKAQASPATADPNLQSIAHQSRTTLFTRKVVSKKVYKRKPKHKNSRDWASFLPTYLAFWRVA</sequence>
<feature type="region of interest" description="Disordered" evidence="1">
    <location>
        <begin position="1"/>
        <end position="25"/>
    </location>
</feature>
<accession>A1ZVM3</accession>
<evidence type="ECO:0000256" key="1">
    <source>
        <dbReference type="SAM" id="MobiDB-lite"/>
    </source>
</evidence>
<reference evidence="2 3" key="1">
    <citation type="submission" date="2007-01" db="EMBL/GenBank/DDBJ databases">
        <authorList>
            <person name="Haygood M."/>
            <person name="Podell S."/>
            <person name="Anderson C."/>
            <person name="Hopkinson B."/>
            <person name="Roe K."/>
            <person name="Barbeau K."/>
            <person name="Gaasterland T."/>
            <person name="Ferriera S."/>
            <person name="Johnson J."/>
            <person name="Kravitz S."/>
            <person name="Beeson K."/>
            <person name="Sutton G."/>
            <person name="Rogers Y.-H."/>
            <person name="Friedman R."/>
            <person name="Frazier M."/>
            <person name="Venter J.C."/>
        </authorList>
    </citation>
    <scope>NUCLEOTIDE SEQUENCE [LARGE SCALE GENOMIC DNA]</scope>
    <source>
        <strain evidence="2 3">ATCC 23134</strain>
    </source>
</reference>
<dbReference type="AlphaFoldDB" id="A1ZVM3"/>
<name>A1ZVM3_MICM2</name>